<feature type="transmembrane region" description="Helical" evidence="2">
    <location>
        <begin position="65"/>
        <end position="86"/>
    </location>
</feature>
<evidence type="ECO:0000256" key="2">
    <source>
        <dbReference type="SAM" id="Phobius"/>
    </source>
</evidence>
<dbReference type="EnsemblPlants" id="AET3Gv21259800.1">
    <property type="protein sequence ID" value="AET3Gv21259800.1"/>
    <property type="gene ID" value="AET3Gv21259800"/>
</dbReference>
<keyword evidence="2" id="KW-1133">Transmembrane helix</keyword>
<protein>
    <recommendedName>
        <fullName evidence="3">DUF4220 domain-containing protein</fullName>
    </recommendedName>
</protein>
<proteinExistence type="predicted"/>
<reference evidence="4" key="3">
    <citation type="journal article" date="2017" name="Nature">
        <title>Genome sequence of the progenitor of the wheat D genome Aegilops tauschii.</title>
        <authorList>
            <person name="Luo M.C."/>
            <person name="Gu Y.Q."/>
            <person name="Puiu D."/>
            <person name="Wang H."/>
            <person name="Twardziok S.O."/>
            <person name="Deal K.R."/>
            <person name="Huo N."/>
            <person name="Zhu T."/>
            <person name="Wang L."/>
            <person name="Wang Y."/>
            <person name="McGuire P.E."/>
            <person name="Liu S."/>
            <person name="Long H."/>
            <person name="Ramasamy R.K."/>
            <person name="Rodriguez J.C."/>
            <person name="Van S.L."/>
            <person name="Yuan L."/>
            <person name="Wang Z."/>
            <person name="Xia Z."/>
            <person name="Xiao L."/>
            <person name="Anderson O.D."/>
            <person name="Ouyang S."/>
            <person name="Liang Y."/>
            <person name="Zimin A.V."/>
            <person name="Pertea G."/>
            <person name="Qi P."/>
            <person name="Bennetzen J.L."/>
            <person name="Dai X."/>
            <person name="Dawson M.W."/>
            <person name="Muller H.G."/>
            <person name="Kugler K."/>
            <person name="Rivarola-Duarte L."/>
            <person name="Spannagl M."/>
            <person name="Mayer K.F.X."/>
            <person name="Lu F.H."/>
            <person name="Bevan M.W."/>
            <person name="Leroy P."/>
            <person name="Li P."/>
            <person name="You F.M."/>
            <person name="Sun Q."/>
            <person name="Liu Z."/>
            <person name="Lyons E."/>
            <person name="Wicker T."/>
            <person name="Salzberg S.L."/>
            <person name="Devos K.M."/>
            <person name="Dvorak J."/>
        </authorList>
    </citation>
    <scope>NUCLEOTIDE SEQUENCE [LARGE SCALE GENOMIC DNA]</scope>
    <source>
        <strain evidence="4">cv. AL8/78</strain>
    </source>
</reference>
<organism evidence="4 5">
    <name type="scientific">Aegilops tauschii subsp. strangulata</name>
    <name type="common">Goatgrass</name>
    <dbReference type="NCBI Taxonomy" id="200361"/>
    <lineage>
        <taxon>Eukaryota</taxon>
        <taxon>Viridiplantae</taxon>
        <taxon>Streptophyta</taxon>
        <taxon>Embryophyta</taxon>
        <taxon>Tracheophyta</taxon>
        <taxon>Spermatophyta</taxon>
        <taxon>Magnoliopsida</taxon>
        <taxon>Liliopsida</taxon>
        <taxon>Poales</taxon>
        <taxon>Poaceae</taxon>
        <taxon>BOP clade</taxon>
        <taxon>Pooideae</taxon>
        <taxon>Triticodae</taxon>
        <taxon>Triticeae</taxon>
        <taxon>Triticinae</taxon>
        <taxon>Aegilops</taxon>
    </lineage>
</organism>
<feature type="transmembrane region" description="Helical" evidence="2">
    <location>
        <begin position="162"/>
        <end position="181"/>
    </location>
</feature>
<reference evidence="5" key="1">
    <citation type="journal article" date="2014" name="Science">
        <title>Ancient hybridizations among the ancestral genomes of bread wheat.</title>
        <authorList>
            <consortium name="International Wheat Genome Sequencing Consortium,"/>
            <person name="Marcussen T."/>
            <person name="Sandve S.R."/>
            <person name="Heier L."/>
            <person name="Spannagl M."/>
            <person name="Pfeifer M."/>
            <person name="Jakobsen K.S."/>
            <person name="Wulff B.B."/>
            <person name="Steuernagel B."/>
            <person name="Mayer K.F."/>
            <person name="Olsen O.A."/>
        </authorList>
    </citation>
    <scope>NUCLEOTIDE SEQUENCE [LARGE SCALE GENOMIC DNA]</scope>
    <source>
        <strain evidence="5">cv. AL8/78</strain>
    </source>
</reference>
<name>A0A453GYF2_AEGTS</name>
<feature type="domain" description="DUF4220" evidence="3">
    <location>
        <begin position="105"/>
        <end position="483"/>
    </location>
</feature>
<dbReference type="Gramene" id="AET3Gv21259800.1">
    <property type="protein sequence ID" value="AET3Gv21259800.1"/>
    <property type="gene ID" value="AET3Gv21259800"/>
</dbReference>
<dbReference type="AlphaFoldDB" id="A0A453GYF2"/>
<dbReference type="STRING" id="200361.A0A453GYF2"/>
<dbReference type="InterPro" id="IPR007658">
    <property type="entry name" value="DUF594"/>
</dbReference>
<evidence type="ECO:0000313" key="4">
    <source>
        <dbReference type="EnsemblPlants" id="AET3Gv21259800.1"/>
    </source>
</evidence>
<reference evidence="4" key="5">
    <citation type="journal article" date="2021" name="G3 (Bethesda)">
        <title>Aegilops tauschii genome assembly Aet v5.0 features greater sequence contiguity and improved annotation.</title>
        <authorList>
            <person name="Wang L."/>
            <person name="Zhu T."/>
            <person name="Rodriguez J.C."/>
            <person name="Deal K.R."/>
            <person name="Dubcovsky J."/>
            <person name="McGuire P.E."/>
            <person name="Lux T."/>
            <person name="Spannagl M."/>
            <person name="Mayer K.F.X."/>
            <person name="Baldrich P."/>
            <person name="Meyers B.C."/>
            <person name="Huo N."/>
            <person name="Gu Y.Q."/>
            <person name="Zhou H."/>
            <person name="Devos K.M."/>
            <person name="Bennetzen J.L."/>
            <person name="Unver T."/>
            <person name="Budak H."/>
            <person name="Gulick P.J."/>
            <person name="Galiba G."/>
            <person name="Kalapos B."/>
            <person name="Nelson D.R."/>
            <person name="Li P."/>
            <person name="You F.M."/>
            <person name="Luo M.C."/>
            <person name="Dvorak J."/>
        </authorList>
    </citation>
    <scope>NUCLEOTIDE SEQUENCE [LARGE SCALE GENOMIC DNA]</scope>
    <source>
        <strain evidence="4">cv. AL8/78</strain>
    </source>
</reference>
<reference evidence="5" key="2">
    <citation type="journal article" date="2017" name="Nat. Plants">
        <title>The Aegilops tauschii genome reveals multiple impacts of transposons.</title>
        <authorList>
            <person name="Zhao G."/>
            <person name="Zou C."/>
            <person name="Li K."/>
            <person name="Wang K."/>
            <person name="Li T."/>
            <person name="Gao L."/>
            <person name="Zhang X."/>
            <person name="Wang H."/>
            <person name="Yang Z."/>
            <person name="Liu X."/>
            <person name="Jiang W."/>
            <person name="Mao L."/>
            <person name="Kong X."/>
            <person name="Jiao Y."/>
            <person name="Jia J."/>
        </authorList>
    </citation>
    <scope>NUCLEOTIDE SEQUENCE [LARGE SCALE GENOMIC DNA]</scope>
    <source>
        <strain evidence="5">cv. AL8/78</strain>
    </source>
</reference>
<keyword evidence="2" id="KW-0812">Transmembrane</keyword>
<feature type="transmembrane region" description="Helical" evidence="2">
    <location>
        <begin position="130"/>
        <end position="150"/>
    </location>
</feature>
<evidence type="ECO:0000313" key="5">
    <source>
        <dbReference type="Proteomes" id="UP000015105"/>
    </source>
</evidence>
<dbReference type="Pfam" id="PF13968">
    <property type="entry name" value="DUF4220"/>
    <property type="match status" value="1"/>
</dbReference>
<sequence length="791" mass="89454">HMHGQTDLHRLSSSSIVSCLKQSLGRSSSSRRTTRIPGWITGGGEGGMEHHLGNLSELWKSPRGTVVRIEVLALVAIALSFFYVAFGSSRRWSNHWMVQKGVLVANALSLSLGTYSIGLMQSSSVKSEMYPIWAVSLLTLFGSIDSISGYNLDHNSQFLKLLYQLCLYCGYVLLIGISTISTDVGNIAIGVLCAITFIKGFHRSLASVLPSRLRNVNKLIADYMGESHSRSHDGDVIMRDYPKYVVDWPLDHFRKRNNILEGNKVITTNKIWLRTLTSSGRNTDSYRDVCLSFSLCHLLQRRFFGFACAESRLDETEDFVNKGLLVQRDDGTVDYERAFNVIEVELYFLYDIFFTNNAFLHYYESKVATIWTFASIIGIIFVGVVTIIPGARTTHISGDTIVVTTTSYDLVITLVILVSIALLQVMQLVRCWTSNWSKVALVCQSIRNGDGGCQMRFKAFMTKINFFAGYVWQRKLGQYSFVEAISTKECVLATFVKRAFKECITFSRIFGLRYIEQVYEEMFGSPTGNHVLLTAHVKEAIVDSYMRLCLIDNGDLGTWSWTWPTIGVFSERKNGPRTIMACHIATCYLEMGQSKNKKWLDEHPVEEEREKLAVYFDVATTLSKLIVSAPQLLPPNPLETKSAYSAAAREARHLLRGAEDKYEAMKHMDSTTGVITNEEESDFSKEESVFRKGMDLGRSLENQPVFVLWEELARFWANRLLYAAPSDNVKEHIDHLSRGGEFITHLWALLFHAGIVNADQFEQKQGARRRLDEEEGSWAFGSRSDSGERFD</sequence>
<dbReference type="Proteomes" id="UP000015105">
    <property type="component" value="Chromosome 3D"/>
</dbReference>
<dbReference type="PANTHER" id="PTHR31325">
    <property type="entry name" value="OS01G0798800 PROTEIN-RELATED"/>
    <property type="match status" value="1"/>
</dbReference>
<dbReference type="Pfam" id="PF04578">
    <property type="entry name" value="DUF594"/>
    <property type="match status" value="1"/>
</dbReference>
<reference evidence="4" key="4">
    <citation type="submission" date="2019-03" db="UniProtKB">
        <authorList>
            <consortium name="EnsemblPlants"/>
        </authorList>
    </citation>
    <scope>IDENTIFICATION</scope>
</reference>
<dbReference type="InterPro" id="IPR025315">
    <property type="entry name" value="DUF4220"/>
</dbReference>
<feature type="transmembrane region" description="Helical" evidence="2">
    <location>
        <begin position="98"/>
        <end position="118"/>
    </location>
</feature>
<keyword evidence="5" id="KW-1185">Reference proteome</keyword>
<feature type="transmembrane region" description="Helical" evidence="2">
    <location>
        <begin position="187"/>
        <end position="209"/>
    </location>
</feature>
<keyword evidence="2" id="KW-0472">Membrane</keyword>
<accession>A0A453GYF2</accession>
<evidence type="ECO:0000259" key="3">
    <source>
        <dbReference type="Pfam" id="PF13968"/>
    </source>
</evidence>
<feature type="transmembrane region" description="Helical" evidence="2">
    <location>
        <begin position="410"/>
        <end position="429"/>
    </location>
</feature>
<feature type="region of interest" description="Disordered" evidence="1">
    <location>
        <begin position="767"/>
        <end position="791"/>
    </location>
</feature>
<feature type="transmembrane region" description="Helical" evidence="2">
    <location>
        <begin position="370"/>
        <end position="390"/>
    </location>
</feature>
<evidence type="ECO:0000256" key="1">
    <source>
        <dbReference type="SAM" id="MobiDB-lite"/>
    </source>
</evidence>